<evidence type="ECO:0000313" key="11">
    <source>
        <dbReference type="Proteomes" id="UP000692954"/>
    </source>
</evidence>
<feature type="transmembrane region" description="Helical" evidence="7">
    <location>
        <begin position="536"/>
        <end position="554"/>
    </location>
</feature>
<comment type="subcellular location">
    <subcellularLocation>
        <location evidence="1">Membrane</location>
        <topology evidence="1">Multi-pass membrane protein</topology>
    </subcellularLocation>
</comment>
<dbReference type="CDD" id="cd14447">
    <property type="entry name" value="SPX"/>
    <property type="match status" value="1"/>
</dbReference>
<evidence type="ECO:0000256" key="7">
    <source>
        <dbReference type="SAM" id="Phobius"/>
    </source>
</evidence>
<evidence type="ECO:0000256" key="4">
    <source>
        <dbReference type="ARBA" id="ARBA00022989"/>
    </source>
</evidence>
<organism evidence="10 11">
    <name type="scientific">Paramecium sonneborni</name>
    <dbReference type="NCBI Taxonomy" id="65129"/>
    <lineage>
        <taxon>Eukaryota</taxon>
        <taxon>Sar</taxon>
        <taxon>Alveolata</taxon>
        <taxon>Ciliophora</taxon>
        <taxon>Intramacronucleata</taxon>
        <taxon>Oligohymenophorea</taxon>
        <taxon>Peniculida</taxon>
        <taxon>Parameciidae</taxon>
        <taxon>Paramecium</taxon>
    </lineage>
</organism>
<dbReference type="GO" id="GO:0005794">
    <property type="term" value="C:Golgi apparatus"/>
    <property type="evidence" value="ECO:0007669"/>
    <property type="project" value="TreeGrafter"/>
</dbReference>
<dbReference type="GO" id="GO:0000822">
    <property type="term" value="F:inositol hexakisphosphate binding"/>
    <property type="evidence" value="ECO:0007669"/>
    <property type="project" value="TreeGrafter"/>
</dbReference>
<keyword evidence="3 7" id="KW-0812">Transmembrane</keyword>
<evidence type="ECO:0000256" key="5">
    <source>
        <dbReference type="ARBA" id="ARBA00023136"/>
    </source>
</evidence>
<evidence type="ECO:0000313" key="10">
    <source>
        <dbReference type="EMBL" id="CAD8111230.1"/>
    </source>
</evidence>
<feature type="coiled-coil region" evidence="6">
    <location>
        <begin position="837"/>
        <end position="875"/>
    </location>
</feature>
<feature type="transmembrane region" description="Helical" evidence="7">
    <location>
        <begin position="262"/>
        <end position="283"/>
    </location>
</feature>
<feature type="transmembrane region" description="Helical" evidence="7">
    <location>
        <begin position="303"/>
        <end position="326"/>
    </location>
</feature>
<dbReference type="PROSITE" id="PS51382">
    <property type="entry name" value="SPX"/>
    <property type="match status" value="1"/>
</dbReference>
<evidence type="ECO:0000256" key="6">
    <source>
        <dbReference type="SAM" id="Coils"/>
    </source>
</evidence>
<proteinExistence type="inferred from homology"/>
<dbReference type="AlphaFoldDB" id="A0A8S1Q9Y7"/>
<feature type="domain" description="EXS" evidence="8">
    <location>
        <begin position="471"/>
        <end position="668"/>
    </location>
</feature>
<keyword evidence="5 7" id="KW-0472">Membrane</keyword>
<dbReference type="Pfam" id="PF03105">
    <property type="entry name" value="SPX"/>
    <property type="match status" value="1"/>
</dbReference>
<name>A0A8S1Q9Y7_9CILI</name>
<feature type="transmembrane region" description="Helical" evidence="7">
    <location>
        <begin position="582"/>
        <end position="600"/>
    </location>
</feature>
<dbReference type="PANTHER" id="PTHR10783:SF103">
    <property type="entry name" value="SOLUTE CARRIER FAMILY 53 MEMBER 1"/>
    <property type="match status" value="1"/>
</dbReference>
<feature type="domain" description="SPX" evidence="9">
    <location>
        <begin position="1"/>
        <end position="200"/>
    </location>
</feature>
<keyword evidence="4 7" id="KW-1133">Transmembrane helix</keyword>
<comment type="similarity">
    <text evidence="2">Belongs to the SYG1 (TC 2.A.94) family.</text>
</comment>
<gene>
    <name evidence="10" type="ORF">PSON_ATCC_30995.1.T0970190</name>
</gene>
<accession>A0A8S1Q9Y7</accession>
<dbReference type="PANTHER" id="PTHR10783">
    <property type="entry name" value="XENOTROPIC AND POLYTROPIC RETROVIRUS RECEPTOR 1-RELATED"/>
    <property type="match status" value="1"/>
</dbReference>
<evidence type="ECO:0000256" key="1">
    <source>
        <dbReference type="ARBA" id="ARBA00004141"/>
    </source>
</evidence>
<evidence type="ECO:0008006" key="12">
    <source>
        <dbReference type="Google" id="ProtNLM"/>
    </source>
</evidence>
<evidence type="ECO:0000259" key="8">
    <source>
        <dbReference type="PROSITE" id="PS51380"/>
    </source>
</evidence>
<feature type="transmembrane region" description="Helical" evidence="7">
    <location>
        <begin position="384"/>
        <end position="403"/>
    </location>
</feature>
<feature type="transmembrane region" description="Helical" evidence="7">
    <location>
        <begin position="511"/>
        <end position="530"/>
    </location>
</feature>
<sequence length="883" mass="106525">MKYTQYILKNLIPEWIKLYLNFKYLKTHLAVVTKLKKLLRKAKKLKPKDIYQQLKHDVASNQQLFEKLEQDRNNFMQVFDEESEQIYSFTEWKYRELLIFFEKLDKQMKIMEQMADYTYEEQIIVTWNMGQNIKSQQSQEAVEVSVYLKQKEELLQTSFKFYNECQQLQSYISLNSEGIRKILKKYKKQELKGIRNKEIEIQYFGNVQQLQKRLKKYETKINILKSDTESLMINHFYADDPSECRELIRKYTEKGQISLKTVFYFGFFAGAAVMIILIILGMRYDGLLDPNSDKVFNKAFPCFRGMALFIIYYWFITLDLAGWNYFNINYKVYLGFNHHFSTVQELLQRVSIFTAIFLITFLWYCIAVEDSLGDLSRAVQLFDIRYLPIICWIVTIIYVFYPTNKYFNPQGRKWMYKMFYGALWGHFIKYESRYTFFTDQFTSMITSMRDFDYTLCYYHHFIFYGKEHEGECNFQRRFTAAQASIIPYFLKCIQYLTRARDKGKFLFTDEMYNFIKTFIAMSVGILAYLTRLDLGWKYYWIAVACFCSCFEYYWDLKKDFMFFEKGTKYKFLRSDLGYNSPYIYYTLGILNFFLRIAWVLTISPDMYRIIGIKNEMFILGFGFLEMSRRLVNNFLKMEKEHINNLRSLKSISDMKFPFKEPKDMELEEIKSVYDVESISTLPRISIQEKNYDIQEDQQLDSNDRNNLKLSEINPKIVINQCDDSKEEIHSPIKMLQSPKHSMLSKQNKKVSFLNLQFPLQEETLQQQQQQSIISKKQSILVDRQFQDIKIPRNISFENYLNFKQSLRRINSFRLTQFLEQPKETQINVHDYVDIHPNMDLVEKAKREEIQMQSKQKQLKNENKQYLKMIEQYYEKYDIKLKHE</sequence>
<keyword evidence="11" id="KW-1185">Reference proteome</keyword>
<reference evidence="10" key="1">
    <citation type="submission" date="2021-01" db="EMBL/GenBank/DDBJ databases">
        <authorList>
            <consortium name="Genoscope - CEA"/>
            <person name="William W."/>
        </authorList>
    </citation>
    <scope>NUCLEOTIDE SEQUENCE</scope>
</reference>
<dbReference type="EMBL" id="CAJJDN010000097">
    <property type="protein sequence ID" value="CAD8111230.1"/>
    <property type="molecule type" value="Genomic_DNA"/>
</dbReference>
<evidence type="ECO:0000259" key="9">
    <source>
        <dbReference type="PROSITE" id="PS51382"/>
    </source>
</evidence>
<dbReference type="InterPro" id="IPR004331">
    <property type="entry name" value="SPX_dom"/>
</dbReference>
<comment type="caution">
    <text evidence="10">The sequence shown here is derived from an EMBL/GenBank/DDBJ whole genome shotgun (WGS) entry which is preliminary data.</text>
</comment>
<dbReference type="OrthoDB" id="9970435at2759"/>
<dbReference type="Pfam" id="PF03124">
    <property type="entry name" value="EXS"/>
    <property type="match status" value="1"/>
</dbReference>
<dbReference type="Proteomes" id="UP000692954">
    <property type="component" value="Unassembled WGS sequence"/>
</dbReference>
<dbReference type="GO" id="GO:0005886">
    <property type="term" value="C:plasma membrane"/>
    <property type="evidence" value="ECO:0007669"/>
    <property type="project" value="TreeGrafter"/>
</dbReference>
<keyword evidence="6" id="KW-0175">Coiled coil</keyword>
<dbReference type="GO" id="GO:0006817">
    <property type="term" value="P:phosphate ion transport"/>
    <property type="evidence" value="ECO:0007669"/>
    <property type="project" value="TreeGrafter"/>
</dbReference>
<dbReference type="GO" id="GO:0016036">
    <property type="term" value="P:cellular response to phosphate starvation"/>
    <property type="evidence" value="ECO:0007669"/>
    <property type="project" value="TreeGrafter"/>
</dbReference>
<dbReference type="PROSITE" id="PS51380">
    <property type="entry name" value="EXS"/>
    <property type="match status" value="1"/>
</dbReference>
<protein>
    <recommendedName>
        <fullName evidence="12">EXS family protein</fullName>
    </recommendedName>
</protein>
<evidence type="ECO:0000256" key="3">
    <source>
        <dbReference type="ARBA" id="ARBA00022692"/>
    </source>
</evidence>
<evidence type="ECO:0000256" key="2">
    <source>
        <dbReference type="ARBA" id="ARBA00009665"/>
    </source>
</evidence>
<dbReference type="InterPro" id="IPR004342">
    <property type="entry name" value="EXS_C"/>
</dbReference>
<feature type="transmembrane region" description="Helical" evidence="7">
    <location>
        <begin position="346"/>
        <end position="364"/>
    </location>
</feature>